<protein>
    <submittedName>
        <fullName evidence="1">Uncharacterized protein</fullName>
    </submittedName>
</protein>
<evidence type="ECO:0000313" key="2">
    <source>
        <dbReference type="Proteomes" id="UP000772434"/>
    </source>
</evidence>
<evidence type="ECO:0000313" key="1">
    <source>
        <dbReference type="EMBL" id="KAF9066944.1"/>
    </source>
</evidence>
<dbReference type="Proteomes" id="UP000772434">
    <property type="component" value="Unassembled WGS sequence"/>
</dbReference>
<name>A0A9P5PJK7_9AGAR</name>
<proteinExistence type="predicted"/>
<comment type="caution">
    <text evidence="1">The sequence shown here is derived from an EMBL/GenBank/DDBJ whole genome shotgun (WGS) entry which is preliminary data.</text>
</comment>
<dbReference type="AlphaFoldDB" id="A0A9P5PJK7"/>
<gene>
    <name evidence="1" type="ORF">BDP27DRAFT_1329720</name>
</gene>
<accession>A0A9P5PJK7</accession>
<dbReference type="EMBL" id="JADNRY010000080">
    <property type="protein sequence ID" value="KAF9066944.1"/>
    <property type="molecule type" value="Genomic_DNA"/>
</dbReference>
<keyword evidence="2" id="KW-1185">Reference proteome</keyword>
<organism evidence="1 2">
    <name type="scientific">Rhodocollybia butyracea</name>
    <dbReference type="NCBI Taxonomy" id="206335"/>
    <lineage>
        <taxon>Eukaryota</taxon>
        <taxon>Fungi</taxon>
        <taxon>Dikarya</taxon>
        <taxon>Basidiomycota</taxon>
        <taxon>Agaricomycotina</taxon>
        <taxon>Agaricomycetes</taxon>
        <taxon>Agaricomycetidae</taxon>
        <taxon>Agaricales</taxon>
        <taxon>Marasmiineae</taxon>
        <taxon>Omphalotaceae</taxon>
        <taxon>Rhodocollybia</taxon>
    </lineage>
</organism>
<sequence length="98" mass="11015">MGAFIENRSFAVIPLPKIIIHGYLWQNWGFGHGVCVTDLFYLPTLSKIYFPEIDTLPRNLSSLHEFTTSSQVISMAQARCYGDFSPCPSDCVHDASSR</sequence>
<reference evidence="1" key="1">
    <citation type="submission" date="2020-11" db="EMBL/GenBank/DDBJ databases">
        <authorList>
            <consortium name="DOE Joint Genome Institute"/>
            <person name="Ahrendt S."/>
            <person name="Riley R."/>
            <person name="Andreopoulos W."/>
            <person name="Labutti K."/>
            <person name="Pangilinan J."/>
            <person name="Ruiz-Duenas F.J."/>
            <person name="Barrasa J.M."/>
            <person name="Sanchez-Garcia M."/>
            <person name="Camarero S."/>
            <person name="Miyauchi S."/>
            <person name="Serrano A."/>
            <person name="Linde D."/>
            <person name="Babiker R."/>
            <person name="Drula E."/>
            <person name="Ayuso-Fernandez I."/>
            <person name="Pacheco R."/>
            <person name="Padilla G."/>
            <person name="Ferreira P."/>
            <person name="Barriuso J."/>
            <person name="Kellner H."/>
            <person name="Castanera R."/>
            <person name="Alfaro M."/>
            <person name="Ramirez L."/>
            <person name="Pisabarro A.G."/>
            <person name="Kuo A."/>
            <person name="Tritt A."/>
            <person name="Lipzen A."/>
            <person name="He G."/>
            <person name="Yan M."/>
            <person name="Ng V."/>
            <person name="Cullen D."/>
            <person name="Martin F."/>
            <person name="Rosso M.-N."/>
            <person name="Henrissat B."/>
            <person name="Hibbett D."/>
            <person name="Martinez A.T."/>
            <person name="Grigoriev I.V."/>
        </authorList>
    </citation>
    <scope>NUCLEOTIDE SEQUENCE</scope>
    <source>
        <strain evidence="1">AH 40177</strain>
    </source>
</reference>